<dbReference type="InterPro" id="IPR011993">
    <property type="entry name" value="PH-like_dom_sf"/>
</dbReference>
<evidence type="ECO:0000313" key="3">
    <source>
        <dbReference type="Proteomes" id="UP000268093"/>
    </source>
</evidence>
<dbReference type="GO" id="GO:0030125">
    <property type="term" value="C:clathrin vesicle coat"/>
    <property type="evidence" value="ECO:0007669"/>
    <property type="project" value="TreeGrafter"/>
</dbReference>
<keyword evidence="3" id="KW-1185">Reference proteome</keyword>
<protein>
    <recommendedName>
        <fullName evidence="1">NECAP PHear domain-containing protein</fullName>
    </recommendedName>
</protein>
<evidence type="ECO:0000313" key="2">
    <source>
        <dbReference type="EMBL" id="RUO96009.1"/>
    </source>
</evidence>
<dbReference type="Pfam" id="PF07933">
    <property type="entry name" value="DUF1681"/>
    <property type="match status" value="1"/>
</dbReference>
<dbReference type="OrthoDB" id="10265489at2759"/>
<dbReference type="GO" id="GO:0006897">
    <property type="term" value="P:endocytosis"/>
    <property type="evidence" value="ECO:0007669"/>
    <property type="project" value="InterPro"/>
</dbReference>
<dbReference type="EMBL" id="RBNI01024069">
    <property type="protein sequence ID" value="RUO96009.1"/>
    <property type="molecule type" value="Genomic_DNA"/>
</dbReference>
<name>A0A433A046_9FUNG</name>
<dbReference type="InterPro" id="IPR012466">
    <property type="entry name" value="NECAP_PHear"/>
</dbReference>
<comment type="caution">
    <text evidence="2">The sequence shown here is derived from an EMBL/GenBank/DDBJ whole genome shotgun (WGS) entry which is preliminary data.</text>
</comment>
<reference evidence="2 3" key="1">
    <citation type="journal article" date="2018" name="New Phytol.">
        <title>Phylogenomics of Endogonaceae and evolution of mycorrhizas within Mucoromycota.</title>
        <authorList>
            <person name="Chang Y."/>
            <person name="Desiro A."/>
            <person name="Na H."/>
            <person name="Sandor L."/>
            <person name="Lipzen A."/>
            <person name="Clum A."/>
            <person name="Barry K."/>
            <person name="Grigoriev I.V."/>
            <person name="Martin F.M."/>
            <person name="Stajich J.E."/>
            <person name="Smith M.E."/>
            <person name="Bonito G."/>
            <person name="Spatafora J.W."/>
        </authorList>
    </citation>
    <scope>NUCLEOTIDE SEQUENCE [LARGE SCALE GENOMIC DNA]</scope>
    <source>
        <strain evidence="2 3">GMNB39</strain>
    </source>
</reference>
<dbReference type="Gene3D" id="2.30.29.30">
    <property type="entry name" value="Pleckstrin-homology domain (PH domain)/Phosphotyrosine-binding domain (PTB)"/>
    <property type="match status" value="1"/>
</dbReference>
<sequence>MDERLIPIVSPPSWTTNTNQFCWSSENATVFRLTFSVLVLPLFRPADGHLFCAVYRIPPRQSSKGYRAADWGDMEAFLWKGRLRIISKGNQCFIRLEDSGTGET</sequence>
<dbReference type="PANTHER" id="PTHR12847:SF9">
    <property type="entry name" value="NECAP-LIKE PROTEIN CG9132"/>
    <property type="match status" value="1"/>
</dbReference>
<gene>
    <name evidence="2" type="ORF">BC936DRAFT_142801</name>
</gene>
<proteinExistence type="predicted"/>
<dbReference type="Proteomes" id="UP000268093">
    <property type="component" value="Unassembled WGS sequence"/>
</dbReference>
<organism evidence="2 3">
    <name type="scientific">Jimgerdemannia flammicorona</name>
    <dbReference type="NCBI Taxonomy" id="994334"/>
    <lineage>
        <taxon>Eukaryota</taxon>
        <taxon>Fungi</taxon>
        <taxon>Fungi incertae sedis</taxon>
        <taxon>Mucoromycota</taxon>
        <taxon>Mucoromycotina</taxon>
        <taxon>Endogonomycetes</taxon>
        <taxon>Endogonales</taxon>
        <taxon>Endogonaceae</taxon>
        <taxon>Jimgerdemannia</taxon>
    </lineage>
</organism>
<dbReference type="AlphaFoldDB" id="A0A433A046"/>
<dbReference type="PANTHER" id="PTHR12847">
    <property type="entry name" value="ATP-BINDING CASSETTE ABC TRANSPORTER-RELATED"/>
    <property type="match status" value="1"/>
</dbReference>
<evidence type="ECO:0000259" key="1">
    <source>
        <dbReference type="Pfam" id="PF07933"/>
    </source>
</evidence>
<dbReference type="SUPFAM" id="SSF50729">
    <property type="entry name" value="PH domain-like"/>
    <property type="match status" value="1"/>
</dbReference>
<feature type="domain" description="NECAP PHear" evidence="1">
    <location>
        <begin position="52"/>
        <end position="103"/>
    </location>
</feature>
<accession>A0A433A046</accession>